<evidence type="ECO:0000256" key="4">
    <source>
        <dbReference type="SAM" id="MobiDB-lite"/>
    </source>
</evidence>
<dbReference type="Gene3D" id="1.20.920.10">
    <property type="entry name" value="Bromodomain-like"/>
    <property type="match status" value="2"/>
</dbReference>
<dbReference type="WBParaSite" id="SRDH1_28220.12">
    <property type="protein sequence ID" value="SRDH1_28220.12"/>
    <property type="gene ID" value="SRDH1_28220"/>
</dbReference>
<dbReference type="PANTHER" id="PTHR22880:SF225">
    <property type="entry name" value="BROMODOMAIN-CONTAINING PROTEIN BET-1-RELATED"/>
    <property type="match status" value="1"/>
</dbReference>
<organism evidence="7 10">
    <name type="scientific">Schistosoma rodhaini</name>
    <dbReference type="NCBI Taxonomy" id="6188"/>
    <lineage>
        <taxon>Eukaryota</taxon>
        <taxon>Metazoa</taxon>
        <taxon>Spiralia</taxon>
        <taxon>Lophotrochozoa</taxon>
        <taxon>Platyhelminthes</taxon>
        <taxon>Trematoda</taxon>
        <taxon>Digenea</taxon>
        <taxon>Strigeidida</taxon>
        <taxon>Schistosomatoidea</taxon>
        <taxon>Schistosomatidae</taxon>
        <taxon>Schistosoma</taxon>
    </lineage>
</organism>
<feature type="compositionally biased region" description="Polar residues" evidence="4">
    <location>
        <begin position="464"/>
        <end position="475"/>
    </location>
</feature>
<evidence type="ECO:0000256" key="2">
    <source>
        <dbReference type="ARBA" id="ARBA00023117"/>
    </source>
</evidence>
<dbReference type="GO" id="GO:0006355">
    <property type="term" value="P:regulation of DNA-templated transcription"/>
    <property type="evidence" value="ECO:0007669"/>
    <property type="project" value="TreeGrafter"/>
</dbReference>
<dbReference type="InterPro" id="IPR018359">
    <property type="entry name" value="Bromodomain_CS"/>
</dbReference>
<dbReference type="FunFam" id="1.20.1270.220:FF:000001">
    <property type="entry name" value="bromodomain-containing protein 2 isoform X1"/>
    <property type="match status" value="1"/>
</dbReference>
<evidence type="ECO:0000313" key="9">
    <source>
        <dbReference type="WBParaSite" id="SRDH1_28220.12"/>
    </source>
</evidence>
<feature type="compositionally biased region" description="Polar residues" evidence="4">
    <location>
        <begin position="430"/>
        <end position="442"/>
    </location>
</feature>
<dbReference type="CDD" id="cd05497">
    <property type="entry name" value="Bromo_Brdt_I_like"/>
    <property type="match status" value="1"/>
</dbReference>
<feature type="region of interest" description="Disordered" evidence="4">
    <location>
        <begin position="188"/>
        <end position="242"/>
    </location>
</feature>
<dbReference type="SUPFAM" id="SSF47370">
    <property type="entry name" value="Bromodomain"/>
    <property type="match status" value="2"/>
</dbReference>
<evidence type="ECO:0000256" key="3">
    <source>
        <dbReference type="PROSITE-ProRule" id="PRU00035"/>
    </source>
</evidence>
<dbReference type="GO" id="GO:0006338">
    <property type="term" value="P:chromatin remodeling"/>
    <property type="evidence" value="ECO:0007669"/>
    <property type="project" value="TreeGrafter"/>
</dbReference>
<dbReference type="AlphaFoldDB" id="A0AA85EWT0"/>
<name>A0AA85EWT0_9TREM</name>
<feature type="compositionally biased region" description="Polar residues" evidence="4">
    <location>
        <begin position="1"/>
        <end position="14"/>
    </location>
</feature>
<evidence type="ECO:0000313" key="10">
    <source>
        <dbReference type="WBParaSite" id="SRDH1_28220.2"/>
    </source>
</evidence>
<dbReference type="PROSITE" id="PS00633">
    <property type="entry name" value="BROMODOMAIN_1"/>
    <property type="match status" value="1"/>
</dbReference>
<feature type="region of interest" description="Disordered" evidence="4">
    <location>
        <begin position="862"/>
        <end position="885"/>
    </location>
</feature>
<dbReference type="GO" id="GO:0005634">
    <property type="term" value="C:nucleus"/>
    <property type="evidence" value="ECO:0007669"/>
    <property type="project" value="TreeGrafter"/>
</dbReference>
<evidence type="ECO:0000259" key="6">
    <source>
        <dbReference type="PROSITE" id="PS51525"/>
    </source>
</evidence>
<feature type="compositionally biased region" description="Basic and acidic residues" evidence="4">
    <location>
        <begin position="678"/>
        <end position="693"/>
    </location>
</feature>
<dbReference type="PRINTS" id="PR00503">
    <property type="entry name" value="BROMODOMAIN"/>
</dbReference>
<feature type="region of interest" description="Disordered" evidence="4">
    <location>
        <begin position="754"/>
        <end position="800"/>
    </location>
</feature>
<feature type="domain" description="Bromo" evidence="5">
    <location>
        <begin position="268"/>
        <end position="340"/>
    </location>
</feature>
<feature type="region of interest" description="Disordered" evidence="4">
    <location>
        <begin position="1"/>
        <end position="25"/>
    </location>
</feature>
<dbReference type="InterPro" id="IPR036427">
    <property type="entry name" value="Bromodomain-like_sf"/>
</dbReference>
<feature type="region of interest" description="Disordered" evidence="4">
    <location>
        <begin position="428"/>
        <end position="475"/>
    </location>
</feature>
<feature type="compositionally biased region" description="Basic and acidic residues" evidence="4">
    <location>
        <begin position="611"/>
        <end position="630"/>
    </location>
</feature>
<feature type="domain" description="NET" evidence="6">
    <location>
        <begin position="514"/>
        <end position="596"/>
    </location>
</feature>
<dbReference type="PROSITE" id="PS50014">
    <property type="entry name" value="BROMODOMAIN_2"/>
    <property type="match status" value="2"/>
</dbReference>
<evidence type="ECO:0000313" key="7">
    <source>
        <dbReference type="Proteomes" id="UP000050792"/>
    </source>
</evidence>
<protein>
    <submittedName>
        <fullName evidence="8 9">Bromodomain-containing protein 2</fullName>
    </submittedName>
</protein>
<dbReference type="PROSITE" id="PS51525">
    <property type="entry name" value="NET"/>
    <property type="match status" value="1"/>
</dbReference>
<dbReference type="WBParaSite" id="SRDH1_28220.2">
    <property type="protein sequence ID" value="SRDH1_28220.2"/>
    <property type="gene ID" value="SRDH1_28220"/>
</dbReference>
<sequence length="961" mass="107595">MSSEANLDSSNSIKSEPHAAKSHSSKITTNQLEYIKKEVVGRLFKEKIVWPFTKPVDHQRLNLPDYPKIIKHPMDLGTIKQRLNLKFYHSSSECLDDLFTMFRNCYIFNKPGDDVVAMAMKLEQIARERLKFMPTPETEICPQKTPKSIRPIGAPLQVHPPIEPIHTAASTNHTEGLNGSAVSVDQTTLPFRPSVTSTSTKKASKKKSDSTIDELPSTPQSYDDLSRDRRQIKKPKREYEERNVGKRLRLSEALKACSNILKDISSQRYRDLNHFFLKPVDVVALGLHDYYDVVKKAMDLSTIKTKLESGQYHTKYDFADDVRLMFNNCYKYNGEDSEVARVGKQLQAIFDENFAKVPDDELDPAASPDGRPVDQNMYQLIQNAIKEHQKLTNQFQRFSEDLQKSTANLNSILSSLSMAVRKAPIGHNTPHINSLPPTQTGLPTVPRPTMNDMEDVNITKRGRQSQSKTKYRQSGLSAAAPVLNAPCAPVSSSTVNMSSAHSQPIPVPGYATDEEMSENNVRPMTYDEKRQLSLDINKLPGEKLGRVVQIIQQREPSHRDCNPDEIEIDFETLQHTTLRELEKYVKSVLQKTKSGSRKYVKKGLSGVPPGKTREECMKEKTEELENRLREIGGLPQGAPGYHNAHNPKKSHGTNRLSASSSSSSDSESTSDSSESDSSDSKSYKAASDHKQSHDQVSSTGLQNCSKSTVFLSLNSDNVTNKTSINQPSTFSALDSVASGNCNSDIIYAKSIEPKAEQNESSDTESEPNSPHQLPQPVWAISGFSKKPSSEDGSSGKPLLTSSCTATSLSEVSSTVVAARMVNVLPDPIEADDILLPNSQPGKNEEKEKQAAALQIMREARRQSQWSSRAAEEKAIREREEADRRRQEEELALEAERRKEQELRRIEEEKRLLVEARKRDDIAKRKAMIGAPERINAHELLTEFENSVDISCIDACFAMRHF</sequence>
<feature type="region of interest" description="Disordered" evidence="4">
    <location>
        <begin position="595"/>
        <end position="700"/>
    </location>
</feature>
<feature type="compositionally biased region" description="Low complexity" evidence="4">
    <location>
        <begin position="657"/>
        <end position="672"/>
    </location>
</feature>
<dbReference type="Proteomes" id="UP000050792">
    <property type="component" value="Unassembled WGS sequence"/>
</dbReference>
<dbReference type="Gene3D" id="1.20.1270.220">
    <property type="match status" value="1"/>
</dbReference>
<dbReference type="InterPro" id="IPR038336">
    <property type="entry name" value="NET_sf"/>
</dbReference>
<proteinExistence type="predicted"/>
<dbReference type="WBParaSite" id="SRDH1_28220.11">
    <property type="protein sequence ID" value="SRDH1_28220.11"/>
    <property type="gene ID" value="SRDH1_28220"/>
</dbReference>
<reference evidence="8 9" key="2">
    <citation type="submission" date="2023-11" db="UniProtKB">
        <authorList>
            <consortium name="WormBaseParasite"/>
        </authorList>
    </citation>
    <scope>IDENTIFICATION</scope>
</reference>
<dbReference type="SMART" id="SM00297">
    <property type="entry name" value="BROMO"/>
    <property type="match status" value="2"/>
</dbReference>
<evidence type="ECO:0000259" key="5">
    <source>
        <dbReference type="PROSITE" id="PS50014"/>
    </source>
</evidence>
<dbReference type="InterPro" id="IPR001487">
    <property type="entry name" value="Bromodomain"/>
</dbReference>
<keyword evidence="1" id="KW-0677">Repeat</keyword>
<dbReference type="Pfam" id="PF00439">
    <property type="entry name" value="Bromodomain"/>
    <property type="match status" value="2"/>
</dbReference>
<keyword evidence="2 3" id="KW-0103">Bromodomain</keyword>
<dbReference type="GO" id="GO:0000785">
    <property type="term" value="C:chromatin"/>
    <property type="evidence" value="ECO:0007669"/>
    <property type="project" value="TreeGrafter"/>
</dbReference>
<dbReference type="InterPro" id="IPR027353">
    <property type="entry name" value="NET_dom"/>
</dbReference>
<dbReference type="InterPro" id="IPR043508">
    <property type="entry name" value="Bromo_Brdt_I"/>
</dbReference>
<evidence type="ECO:0000313" key="8">
    <source>
        <dbReference type="WBParaSite" id="SRDH1_28220.11"/>
    </source>
</evidence>
<dbReference type="Pfam" id="PF17035">
    <property type="entry name" value="BET"/>
    <property type="match status" value="1"/>
</dbReference>
<accession>A0AA85EWT0</accession>
<dbReference type="InterPro" id="IPR050935">
    <property type="entry name" value="Bromo_chromatin_reader"/>
</dbReference>
<evidence type="ECO:0000256" key="1">
    <source>
        <dbReference type="ARBA" id="ARBA00022737"/>
    </source>
</evidence>
<dbReference type="PANTHER" id="PTHR22880">
    <property type="entry name" value="FALZ-RELATED BROMODOMAIN-CONTAINING PROTEINS"/>
    <property type="match status" value="1"/>
</dbReference>
<reference evidence="7" key="1">
    <citation type="submission" date="2022-06" db="EMBL/GenBank/DDBJ databases">
        <authorList>
            <person name="Berger JAMES D."/>
            <person name="Berger JAMES D."/>
        </authorList>
    </citation>
    <scope>NUCLEOTIDE SEQUENCE [LARGE SCALE GENOMIC DNA]</scope>
</reference>
<feature type="domain" description="Bromo" evidence="5">
    <location>
        <begin position="44"/>
        <end position="116"/>
    </location>
</feature>
<keyword evidence="7" id="KW-1185">Reference proteome</keyword>
<feature type="compositionally biased region" description="Basic and acidic residues" evidence="4">
    <location>
        <begin position="869"/>
        <end position="885"/>
    </location>
</feature>